<dbReference type="SUPFAM" id="SSF143990">
    <property type="entry name" value="YbiA-like"/>
    <property type="match status" value="1"/>
</dbReference>
<reference evidence="4" key="1">
    <citation type="journal article" date="2014" name="Int. J. Syst. Evol. Microbiol.">
        <title>Complete genome of a new Firmicutes species belonging to the dominant human colonic microbiota ('Ruminococcus bicirculans') reveals two chromosomes and a selective capacity to utilize plant glucans.</title>
        <authorList>
            <consortium name="NISC Comparative Sequencing Program"/>
            <person name="Wegmann U."/>
            <person name="Louis P."/>
            <person name="Goesmann A."/>
            <person name="Henrissat B."/>
            <person name="Duncan S.H."/>
            <person name="Flint H.J."/>
        </authorList>
    </citation>
    <scope>NUCLEOTIDE SEQUENCE</scope>
    <source>
        <strain evidence="4">KCTC 62575</strain>
    </source>
</reference>
<dbReference type="RefSeq" id="WP_107007760.1">
    <property type="nucleotide sequence ID" value="NZ_JBHRSF010000014.1"/>
</dbReference>
<evidence type="ECO:0000313" key="5">
    <source>
        <dbReference type="EMBL" id="RFC83965.1"/>
    </source>
</evidence>
<dbReference type="EMBL" id="PYIX02000010">
    <property type="protein sequence ID" value="RFC83965.1"/>
    <property type="molecule type" value="Genomic_DNA"/>
</dbReference>
<accession>A0A371YR74</accession>
<reference evidence="4" key="4">
    <citation type="submission" date="2024-09" db="EMBL/GenBank/DDBJ databases">
        <authorList>
            <person name="Sun Q."/>
            <person name="Mori K."/>
        </authorList>
    </citation>
    <scope>NUCLEOTIDE SEQUENCE</scope>
    <source>
        <strain evidence="4">KCTC 62575</strain>
    </source>
</reference>
<dbReference type="Proteomes" id="UP001595455">
    <property type="component" value="Unassembled WGS sequence"/>
</dbReference>
<dbReference type="CDD" id="cd15457">
    <property type="entry name" value="NADAR"/>
    <property type="match status" value="1"/>
</dbReference>
<dbReference type="NCBIfam" id="TIGR02464">
    <property type="entry name" value="ribofla_fusion"/>
    <property type="match status" value="1"/>
</dbReference>
<sequence>MTEIKFYSTQDEFGEFSNFAHFPIKLDGKIWHTTEHYFQAQKFADKQYQEKIRTEKSPMIAARLGRDRKQKLRKDWESVKNNVMKKALLAKFTQHEDLKNLLISTGEAKLIEHTENDAYWGDGGDGKGKNFLGILLMQVREELSTSNT</sequence>
<proteinExistence type="predicted"/>
<evidence type="ECO:0000313" key="4">
    <source>
        <dbReference type="EMBL" id="MFC2995047.1"/>
    </source>
</evidence>
<feature type="domain" description="NADAR" evidence="3">
    <location>
        <begin position="6"/>
        <end position="143"/>
    </location>
</feature>
<dbReference type="OrthoDB" id="9793111at2"/>
<comment type="caution">
    <text evidence="5">The sequence shown here is derived from an EMBL/GenBank/DDBJ whole genome shotgun (WGS) entry which is preliminary data.</text>
</comment>
<reference evidence="7" key="3">
    <citation type="journal article" date="2019" name="Int. J. Syst. Evol. Microbiol.">
        <title>The Global Catalogue of Microorganisms (GCM) 10K type strain sequencing project: providing services to taxonomists for standard genome sequencing and annotation.</title>
        <authorList>
            <consortium name="The Broad Institute Genomics Platform"/>
            <consortium name="The Broad Institute Genome Sequencing Center for Infectious Disease"/>
            <person name="Wu L."/>
            <person name="Ma J."/>
        </authorList>
    </citation>
    <scope>NUCLEOTIDE SEQUENCE [LARGE SCALE GENOMIC DNA]</scope>
    <source>
        <strain evidence="7">KCTC 62575</strain>
    </source>
</reference>
<evidence type="ECO:0000313" key="6">
    <source>
        <dbReference type="Proteomes" id="UP000240957"/>
    </source>
</evidence>
<evidence type="ECO:0000313" key="7">
    <source>
        <dbReference type="Proteomes" id="UP001595455"/>
    </source>
</evidence>
<organism evidence="5 6">
    <name type="scientific">Acinetobacter sichuanensis</name>
    <dbReference type="NCBI Taxonomy" id="2136183"/>
    <lineage>
        <taxon>Bacteria</taxon>
        <taxon>Pseudomonadati</taxon>
        <taxon>Pseudomonadota</taxon>
        <taxon>Gammaproteobacteria</taxon>
        <taxon>Moraxellales</taxon>
        <taxon>Moraxellaceae</taxon>
        <taxon>Acinetobacter</taxon>
    </lineage>
</organism>
<dbReference type="Pfam" id="PF08719">
    <property type="entry name" value="NADAR"/>
    <property type="match status" value="1"/>
</dbReference>
<evidence type="ECO:0000256" key="1">
    <source>
        <dbReference type="ARBA" id="ARBA00000022"/>
    </source>
</evidence>
<dbReference type="InterPro" id="IPR037238">
    <property type="entry name" value="YbiA-like_sf"/>
</dbReference>
<gene>
    <name evidence="4" type="ORF">ACFODO_07130</name>
    <name evidence="5" type="ORF">C9E89_008200</name>
</gene>
<name>A0A371YR74_9GAMM</name>
<dbReference type="InterPro" id="IPR012816">
    <property type="entry name" value="NADAR"/>
</dbReference>
<evidence type="ECO:0000259" key="3">
    <source>
        <dbReference type="Pfam" id="PF08719"/>
    </source>
</evidence>
<reference evidence="5 6" key="2">
    <citation type="submission" date="2018-08" db="EMBL/GenBank/DDBJ databases">
        <title>The draft genome of Acinetobacter sichuanensis strain WCHAc060041.</title>
        <authorList>
            <person name="Qin J."/>
            <person name="Feng Y."/>
            <person name="Zong Z."/>
        </authorList>
    </citation>
    <scope>NUCLEOTIDE SEQUENCE [LARGE SCALE GENOMIC DNA]</scope>
    <source>
        <strain evidence="5 6">WCHAc060041</strain>
    </source>
</reference>
<dbReference type="Gene3D" id="1.10.357.40">
    <property type="entry name" value="YbiA-like"/>
    <property type="match status" value="1"/>
</dbReference>
<protein>
    <submittedName>
        <fullName evidence="5">NADAR family protein</fullName>
    </submittedName>
</protein>
<dbReference type="Proteomes" id="UP000240957">
    <property type="component" value="Unassembled WGS sequence"/>
</dbReference>
<dbReference type="EMBL" id="JBHRSF010000014">
    <property type="protein sequence ID" value="MFC2995047.1"/>
    <property type="molecule type" value="Genomic_DNA"/>
</dbReference>
<dbReference type="AlphaFoldDB" id="A0A371YR74"/>
<comment type="catalytic activity">
    <reaction evidence="1">
        <text>5-amino-6-(5-phospho-D-ribosylamino)uracil + H2O = 5,6-diaminouracil + D-ribose 5-phosphate</text>
        <dbReference type="Rhea" id="RHEA:55020"/>
        <dbReference type="ChEBI" id="CHEBI:15377"/>
        <dbReference type="ChEBI" id="CHEBI:46252"/>
        <dbReference type="ChEBI" id="CHEBI:58453"/>
        <dbReference type="ChEBI" id="CHEBI:78346"/>
    </reaction>
</comment>
<comment type="catalytic activity">
    <reaction evidence="2">
        <text>2,5-diamino-6-hydroxy-4-(5-phosphoribosylamino)-pyrimidine + H2O = 2,5,6-triamino-4-hydroxypyrimidine + D-ribose 5-phosphate</text>
        <dbReference type="Rhea" id="RHEA:23436"/>
        <dbReference type="ChEBI" id="CHEBI:15377"/>
        <dbReference type="ChEBI" id="CHEBI:58614"/>
        <dbReference type="ChEBI" id="CHEBI:78346"/>
        <dbReference type="ChEBI" id="CHEBI:137796"/>
    </reaction>
</comment>
<keyword evidence="7" id="KW-1185">Reference proteome</keyword>
<evidence type="ECO:0000256" key="2">
    <source>
        <dbReference type="ARBA" id="ARBA00000751"/>
    </source>
</evidence>